<dbReference type="Proteomes" id="UP001195941">
    <property type="component" value="Unassembled WGS sequence"/>
</dbReference>
<protein>
    <submittedName>
        <fullName evidence="1">Acyl-CoA thioesterase</fullName>
    </submittedName>
</protein>
<dbReference type="CDD" id="cd00586">
    <property type="entry name" value="4HBT"/>
    <property type="match status" value="1"/>
</dbReference>
<evidence type="ECO:0000313" key="2">
    <source>
        <dbReference type="Proteomes" id="UP001195941"/>
    </source>
</evidence>
<dbReference type="Pfam" id="PF13279">
    <property type="entry name" value="4HBT_2"/>
    <property type="match status" value="1"/>
</dbReference>
<dbReference type="Gene3D" id="3.10.129.10">
    <property type="entry name" value="Hotdog Thioesterase"/>
    <property type="match status" value="1"/>
</dbReference>
<dbReference type="SUPFAM" id="SSF54637">
    <property type="entry name" value="Thioesterase/thiol ester dehydrase-isomerase"/>
    <property type="match status" value="1"/>
</dbReference>
<sequence>MSEIFTLRRQVEFNHCDPAGMVFYPRYFEMISSLVERFFADCVSFSWIEMGALGGGMGTPTGNIEVRFHKPSRLGDWLDFSLSIKRLGRSSATFAIICASDGEIRFSCTSTVVYADTTEGASAPWPDAVRERMSRYMTSKVIEKEAL</sequence>
<proteinExistence type="predicted"/>
<organism evidence="1 2">
    <name type="scientific">Thalassovita aquimarina</name>
    <dbReference type="NCBI Taxonomy" id="2785917"/>
    <lineage>
        <taxon>Bacteria</taxon>
        <taxon>Pseudomonadati</taxon>
        <taxon>Pseudomonadota</taxon>
        <taxon>Alphaproteobacteria</taxon>
        <taxon>Rhodobacterales</taxon>
        <taxon>Roseobacteraceae</taxon>
        <taxon>Thalassovita</taxon>
    </lineage>
</organism>
<evidence type="ECO:0000313" key="1">
    <source>
        <dbReference type="EMBL" id="MBR9651564.1"/>
    </source>
</evidence>
<comment type="caution">
    <text evidence="1">The sequence shown here is derived from an EMBL/GenBank/DDBJ whole genome shotgun (WGS) entry which is preliminary data.</text>
</comment>
<keyword evidence="2" id="KW-1185">Reference proteome</keyword>
<reference evidence="1 2" key="1">
    <citation type="journal article" date="2021" name="Arch. Microbiol.">
        <title>Thalassobius aquimarinus sp. nov., isolated from the Sea of Japan seashore.</title>
        <authorList>
            <person name="Kurilenko V.V."/>
            <person name="Romanenko L.A."/>
            <person name="Chernysheva N.Y."/>
            <person name="Velansky P.V."/>
            <person name="Tekutyeva L.A."/>
            <person name="Isaeva M.P."/>
            <person name="Mikhailov V.V."/>
        </authorList>
    </citation>
    <scope>NUCLEOTIDE SEQUENCE [LARGE SCALE GENOMIC DNA]</scope>
    <source>
        <strain evidence="1 2">KMM 8518</strain>
    </source>
</reference>
<gene>
    <name evidence="1" type="ORF">IT775_10555</name>
</gene>
<dbReference type="RefSeq" id="WP_212701083.1">
    <property type="nucleotide sequence ID" value="NZ_JADMKU010000008.1"/>
</dbReference>
<accession>A0ABS5HRF6</accession>
<name>A0ABS5HRF6_9RHOB</name>
<dbReference type="InterPro" id="IPR029069">
    <property type="entry name" value="HotDog_dom_sf"/>
</dbReference>
<dbReference type="EMBL" id="JADMKU010000008">
    <property type="protein sequence ID" value="MBR9651564.1"/>
    <property type="molecule type" value="Genomic_DNA"/>
</dbReference>